<dbReference type="Proteomes" id="UP001610335">
    <property type="component" value="Unassembled WGS sequence"/>
</dbReference>
<reference evidence="2 3" key="1">
    <citation type="submission" date="2024-07" db="EMBL/GenBank/DDBJ databases">
        <title>Section-level genome sequencing and comparative genomics of Aspergillus sections Usti and Cavernicolus.</title>
        <authorList>
            <consortium name="Lawrence Berkeley National Laboratory"/>
            <person name="Nybo J.L."/>
            <person name="Vesth T.C."/>
            <person name="Theobald S."/>
            <person name="Frisvad J.C."/>
            <person name="Larsen T.O."/>
            <person name="Kjaerboelling I."/>
            <person name="Rothschild-Mancinelli K."/>
            <person name="Lyhne E.K."/>
            <person name="Kogle M.E."/>
            <person name="Barry K."/>
            <person name="Clum A."/>
            <person name="Na H."/>
            <person name="Ledsgaard L."/>
            <person name="Lin J."/>
            <person name="Lipzen A."/>
            <person name="Kuo A."/>
            <person name="Riley R."/>
            <person name="Mondo S."/>
            <person name="LaButti K."/>
            <person name="Haridas S."/>
            <person name="Pangalinan J."/>
            <person name="Salamov A.A."/>
            <person name="Simmons B.A."/>
            <person name="Magnuson J.K."/>
            <person name="Chen J."/>
            <person name="Drula E."/>
            <person name="Henrissat B."/>
            <person name="Wiebenga A."/>
            <person name="Lubbers R.J."/>
            <person name="Gomes A.C."/>
            <person name="Makela M.R."/>
            <person name="Stajich J."/>
            <person name="Grigoriev I.V."/>
            <person name="Mortensen U.H."/>
            <person name="De vries R.P."/>
            <person name="Baker S.E."/>
            <person name="Andersen M.R."/>
        </authorList>
    </citation>
    <scope>NUCLEOTIDE SEQUENCE [LARGE SCALE GENOMIC DNA]</scope>
    <source>
        <strain evidence="2 3">CBS 600.67</strain>
    </source>
</reference>
<feature type="region of interest" description="Disordered" evidence="1">
    <location>
        <begin position="1"/>
        <end position="25"/>
    </location>
</feature>
<protein>
    <submittedName>
        <fullName evidence="2">Uncharacterized protein</fullName>
    </submittedName>
</protein>
<proteinExistence type="predicted"/>
<name>A0ABR4IDZ5_9EURO</name>
<evidence type="ECO:0000313" key="2">
    <source>
        <dbReference type="EMBL" id="KAL2825132.1"/>
    </source>
</evidence>
<dbReference type="EMBL" id="JBFXLS010000038">
    <property type="protein sequence ID" value="KAL2825132.1"/>
    <property type="molecule type" value="Genomic_DNA"/>
</dbReference>
<gene>
    <name evidence="2" type="ORF">BDW59DRAFT_146457</name>
</gene>
<comment type="caution">
    <text evidence="2">The sequence shown here is derived from an EMBL/GenBank/DDBJ whole genome shotgun (WGS) entry which is preliminary data.</text>
</comment>
<accession>A0ABR4IDZ5</accession>
<evidence type="ECO:0000256" key="1">
    <source>
        <dbReference type="SAM" id="MobiDB-lite"/>
    </source>
</evidence>
<sequence>MFRPRSRTYNRVLRNSPYPSPYKPQLITQQRPFASQSKMEAKSSNEHFRLENLLKKYEGKVPARRPGKDQDIVVDGGYVLAV</sequence>
<keyword evidence="3" id="KW-1185">Reference proteome</keyword>
<evidence type="ECO:0000313" key="3">
    <source>
        <dbReference type="Proteomes" id="UP001610335"/>
    </source>
</evidence>
<organism evidence="2 3">
    <name type="scientific">Aspergillus cavernicola</name>
    <dbReference type="NCBI Taxonomy" id="176166"/>
    <lineage>
        <taxon>Eukaryota</taxon>
        <taxon>Fungi</taxon>
        <taxon>Dikarya</taxon>
        <taxon>Ascomycota</taxon>
        <taxon>Pezizomycotina</taxon>
        <taxon>Eurotiomycetes</taxon>
        <taxon>Eurotiomycetidae</taxon>
        <taxon>Eurotiales</taxon>
        <taxon>Aspergillaceae</taxon>
        <taxon>Aspergillus</taxon>
        <taxon>Aspergillus subgen. Nidulantes</taxon>
    </lineage>
</organism>